<dbReference type="AlphaFoldDB" id="A0A0C5VH28"/>
<dbReference type="EMBL" id="CP007142">
    <property type="protein sequence ID" value="AJQ92648.1"/>
    <property type="molecule type" value="Genomic_DNA"/>
</dbReference>
<keyword evidence="2" id="KW-1185">Reference proteome</keyword>
<evidence type="ECO:0000313" key="1">
    <source>
        <dbReference type="EMBL" id="AJQ92648.1"/>
    </source>
</evidence>
<protein>
    <submittedName>
        <fullName evidence="1">Uncharacterized protein</fullName>
    </submittedName>
</protein>
<dbReference type="STRING" id="1445510.YC6258_00598"/>
<name>A0A0C5VH28_9GAMM</name>
<gene>
    <name evidence="1" type="ORF">YC6258_00598</name>
</gene>
<dbReference type="KEGG" id="gsn:YC6258_00598"/>
<dbReference type="Proteomes" id="UP000032266">
    <property type="component" value="Chromosome"/>
</dbReference>
<dbReference type="HOGENOM" id="CLU_3168646_0_0_6"/>
<reference evidence="1 2" key="1">
    <citation type="submission" date="2014-01" db="EMBL/GenBank/DDBJ databases">
        <title>Full genme sequencing of cellulolytic bacterium Gynuella sunshinyii YC6258T gen. nov., sp. nov.</title>
        <authorList>
            <person name="Khan H."/>
            <person name="Chung E.J."/>
            <person name="Chung Y.R."/>
        </authorList>
    </citation>
    <scope>NUCLEOTIDE SEQUENCE [LARGE SCALE GENOMIC DNA]</scope>
    <source>
        <strain evidence="1 2">YC6258</strain>
    </source>
</reference>
<organism evidence="1 2">
    <name type="scientific">Gynuella sunshinyii YC6258</name>
    <dbReference type="NCBI Taxonomy" id="1445510"/>
    <lineage>
        <taxon>Bacteria</taxon>
        <taxon>Pseudomonadati</taxon>
        <taxon>Pseudomonadota</taxon>
        <taxon>Gammaproteobacteria</taxon>
        <taxon>Oceanospirillales</taxon>
        <taxon>Saccharospirillaceae</taxon>
        <taxon>Gynuella</taxon>
    </lineage>
</organism>
<proteinExistence type="predicted"/>
<accession>A0A0C5VH28</accession>
<sequence>MLVFKLLSKTTLTYIASKLVYGSGQIFHFSFYILVTKDFICVKSNKE</sequence>
<evidence type="ECO:0000313" key="2">
    <source>
        <dbReference type="Proteomes" id="UP000032266"/>
    </source>
</evidence>